<dbReference type="Proteomes" id="UP000465778">
    <property type="component" value="Unassembled WGS sequence"/>
</dbReference>
<dbReference type="PANTHER" id="PTHR40516:SF1">
    <property type="entry name" value="ANTITOXIN CHPS-RELATED"/>
    <property type="match status" value="1"/>
</dbReference>
<protein>
    <submittedName>
        <fullName evidence="3">Uncharacterized protein</fullName>
    </submittedName>
</protein>
<organism evidence="3 4">
    <name type="scientific">Cytobacillus firmus</name>
    <name type="common">Bacillus firmus</name>
    <dbReference type="NCBI Taxonomy" id="1399"/>
    <lineage>
        <taxon>Bacteria</taxon>
        <taxon>Bacillati</taxon>
        <taxon>Bacillota</taxon>
        <taxon>Bacilli</taxon>
        <taxon>Bacillales</taxon>
        <taxon>Bacillaceae</taxon>
        <taxon>Cytobacillus</taxon>
    </lineage>
</organism>
<evidence type="ECO:0000313" key="4">
    <source>
        <dbReference type="Proteomes" id="UP000465778"/>
    </source>
</evidence>
<dbReference type="PROSITE" id="PS51740">
    <property type="entry name" value="SPOVT_ABRB"/>
    <property type="match status" value="1"/>
</dbReference>
<proteinExistence type="predicted"/>
<dbReference type="SUPFAM" id="SSF89447">
    <property type="entry name" value="AbrB/MazE/MraZ-like"/>
    <property type="match status" value="1"/>
</dbReference>
<evidence type="ECO:0000256" key="1">
    <source>
        <dbReference type="PROSITE-ProRule" id="PRU01076"/>
    </source>
</evidence>
<dbReference type="EMBL" id="VDEM01000126">
    <property type="protein sequence ID" value="KAF0821297.1"/>
    <property type="molecule type" value="Genomic_DNA"/>
</dbReference>
<dbReference type="InterPro" id="IPR039052">
    <property type="entry name" value="Antitox_PemI-like"/>
</dbReference>
<accession>A0A380XU84</accession>
<evidence type="ECO:0000313" key="3">
    <source>
        <dbReference type="EMBL" id="KAF0821297.1"/>
    </source>
</evidence>
<feature type="region of interest" description="Disordered" evidence="2">
    <location>
        <begin position="1"/>
        <end position="31"/>
    </location>
</feature>
<dbReference type="PANTHER" id="PTHR40516">
    <property type="entry name" value="ANTITOXIN CHPS-RELATED"/>
    <property type="match status" value="1"/>
</dbReference>
<name>A0A380XU84_CYTFI</name>
<dbReference type="InterPro" id="IPR037914">
    <property type="entry name" value="SpoVT-AbrB_sf"/>
</dbReference>
<dbReference type="Gene3D" id="2.10.260.10">
    <property type="match status" value="1"/>
</dbReference>
<comment type="caution">
    <text evidence="3">The sequence shown here is derived from an EMBL/GenBank/DDBJ whole genome shotgun (WGS) entry which is preliminary data.</text>
</comment>
<keyword evidence="1" id="KW-0238">DNA-binding</keyword>
<dbReference type="GeneID" id="67524437"/>
<feature type="compositionally biased region" description="Basic and acidic residues" evidence="2">
    <location>
        <begin position="1"/>
        <end position="12"/>
    </location>
</feature>
<dbReference type="GO" id="GO:0003677">
    <property type="term" value="F:DNA binding"/>
    <property type="evidence" value="ECO:0007669"/>
    <property type="project" value="UniProtKB-UniRule"/>
</dbReference>
<feature type="compositionally biased region" description="Polar residues" evidence="2">
    <location>
        <begin position="13"/>
        <end position="28"/>
    </location>
</feature>
<dbReference type="GO" id="GO:0097351">
    <property type="term" value="F:toxin sequestering activity"/>
    <property type="evidence" value="ECO:0007669"/>
    <property type="project" value="InterPro"/>
</dbReference>
<dbReference type="RefSeq" id="WP_061794418.1">
    <property type="nucleotide sequence ID" value="NZ_JAQZDS010000002.1"/>
</dbReference>
<dbReference type="AlphaFoldDB" id="A0A380XU84"/>
<evidence type="ECO:0000256" key="2">
    <source>
        <dbReference type="SAM" id="MobiDB-lite"/>
    </source>
</evidence>
<reference evidence="3 4" key="1">
    <citation type="journal article" date="2020" name="G3 (Bethesda)">
        <title>Whole Genome Sequencing and Comparative Genomics of Two Nematicidal Bacillus Strains Reveals a Wide Range of Possible Virulence Factors.</title>
        <authorList>
            <person name="Susic N."/>
            <person name="Janezic S."/>
            <person name="Rupnik M."/>
            <person name="Geric Stare B."/>
        </authorList>
    </citation>
    <scope>NUCLEOTIDE SEQUENCE [LARGE SCALE GENOMIC DNA]</scope>
    <source>
        <strain evidence="3 4">I-1582</strain>
    </source>
</reference>
<dbReference type="InterPro" id="IPR007159">
    <property type="entry name" value="SpoVT-AbrB_dom"/>
</dbReference>
<dbReference type="Pfam" id="PF04014">
    <property type="entry name" value="MazE_antitoxin"/>
    <property type="match status" value="1"/>
</dbReference>
<gene>
    <name evidence="3" type="ORF">KIS1582_4992</name>
</gene>
<dbReference type="SMART" id="SM00966">
    <property type="entry name" value="SpoVT_AbrB"/>
    <property type="match status" value="1"/>
</dbReference>
<sequence length="111" mass="12559">MITKDEEHHTSRQESTNTYTKSKNQNQKGVKHMVTVQKWGNSLAVRIPSQFAKNLGVKNGSQIELELLNNEMVIRPVKTKPTLNDLLAQTKGKTNPHLDYEFGVSEGKELI</sequence>